<gene>
    <name evidence="1" type="ORF">APZ42_001452</name>
</gene>
<name>A0A164IZ80_9CRUS</name>
<organism evidence="1 2">
    <name type="scientific">Daphnia magna</name>
    <dbReference type="NCBI Taxonomy" id="35525"/>
    <lineage>
        <taxon>Eukaryota</taxon>
        <taxon>Metazoa</taxon>
        <taxon>Ecdysozoa</taxon>
        <taxon>Arthropoda</taxon>
        <taxon>Crustacea</taxon>
        <taxon>Branchiopoda</taxon>
        <taxon>Diplostraca</taxon>
        <taxon>Cladocera</taxon>
        <taxon>Anomopoda</taxon>
        <taxon>Daphniidae</taxon>
        <taxon>Daphnia</taxon>
    </lineage>
</organism>
<reference evidence="1 2" key="1">
    <citation type="submission" date="2016-03" db="EMBL/GenBank/DDBJ databases">
        <title>EvidentialGene: Evidence-directed Construction of Genes on Genomes.</title>
        <authorList>
            <person name="Gilbert D.G."/>
            <person name="Choi J.-H."/>
            <person name="Mockaitis K."/>
            <person name="Colbourne J."/>
            <person name="Pfrender M."/>
        </authorList>
    </citation>
    <scope>NUCLEOTIDE SEQUENCE [LARGE SCALE GENOMIC DNA]</scope>
    <source>
        <strain evidence="1 2">Xinb3</strain>
        <tissue evidence="1">Complete organism</tissue>
    </source>
</reference>
<dbReference type="Proteomes" id="UP000076858">
    <property type="component" value="Unassembled WGS sequence"/>
</dbReference>
<protein>
    <submittedName>
        <fullName evidence="1">Uncharacterized protein</fullName>
    </submittedName>
</protein>
<sequence>MCAAMLDDKDMVIEITGGEKGLLFLLGSPGEYSVEPVSSKYFKGN</sequence>
<proteinExistence type="predicted"/>
<accession>A0A164IZ80</accession>
<dbReference type="EMBL" id="LRGB01006141">
    <property type="protein sequence ID" value="KZS01785.1"/>
    <property type="molecule type" value="Genomic_DNA"/>
</dbReference>
<dbReference type="AlphaFoldDB" id="A0A164IZ80"/>
<comment type="caution">
    <text evidence="1">The sequence shown here is derived from an EMBL/GenBank/DDBJ whole genome shotgun (WGS) entry which is preliminary data.</text>
</comment>
<evidence type="ECO:0000313" key="2">
    <source>
        <dbReference type="Proteomes" id="UP000076858"/>
    </source>
</evidence>
<evidence type="ECO:0000313" key="1">
    <source>
        <dbReference type="EMBL" id="KZS01785.1"/>
    </source>
</evidence>
<keyword evidence="2" id="KW-1185">Reference proteome</keyword>